<keyword evidence="3" id="KW-0812">Transmembrane</keyword>
<reference evidence="5 6" key="1">
    <citation type="submission" date="2022-11" db="EMBL/GenBank/DDBJ databases">
        <title>Minimal conservation of predation-associated metabolite biosynthetic gene clusters underscores biosynthetic potential of Myxococcota including descriptions for ten novel species: Archangium lansinium sp. nov., Myxococcus landrumus sp. nov., Nannocystis bai.</title>
        <authorList>
            <person name="Ahearne A."/>
            <person name="Stevens C."/>
            <person name="Dowd S."/>
        </authorList>
    </citation>
    <scope>NUCLEOTIDE SEQUENCE [LARGE SCALE GENOMIC DNA]</scope>
    <source>
        <strain evidence="5 6">RJM3</strain>
    </source>
</reference>
<keyword evidence="3" id="KW-0472">Membrane</keyword>
<dbReference type="Gene3D" id="1.10.287.950">
    <property type="entry name" value="Methyl-accepting chemotaxis protein"/>
    <property type="match status" value="1"/>
</dbReference>
<keyword evidence="6" id="KW-1185">Reference proteome</keyword>
<dbReference type="Pfam" id="PF05227">
    <property type="entry name" value="CHASE3"/>
    <property type="match status" value="1"/>
</dbReference>
<organism evidence="5 6">
    <name type="scientific">Polyangium mundeleinium</name>
    <dbReference type="NCBI Taxonomy" id="2995306"/>
    <lineage>
        <taxon>Bacteria</taxon>
        <taxon>Pseudomonadati</taxon>
        <taxon>Myxococcota</taxon>
        <taxon>Polyangia</taxon>
        <taxon>Polyangiales</taxon>
        <taxon>Polyangiaceae</taxon>
        <taxon>Polyangium</taxon>
    </lineage>
</organism>
<dbReference type="InterPro" id="IPR007891">
    <property type="entry name" value="CHASE3"/>
</dbReference>
<proteinExistence type="predicted"/>
<name>A0ABT5EEX8_9BACT</name>
<dbReference type="Proteomes" id="UP001221411">
    <property type="component" value="Unassembled WGS sequence"/>
</dbReference>
<dbReference type="PANTHER" id="PTHR32089:SF112">
    <property type="entry name" value="LYSOZYME-LIKE PROTEIN-RELATED"/>
    <property type="match status" value="1"/>
</dbReference>
<evidence type="ECO:0000313" key="5">
    <source>
        <dbReference type="EMBL" id="MDC0740316.1"/>
    </source>
</evidence>
<dbReference type="PROSITE" id="PS50111">
    <property type="entry name" value="CHEMOTAXIS_TRANSDUC_2"/>
    <property type="match status" value="1"/>
</dbReference>
<evidence type="ECO:0000256" key="1">
    <source>
        <dbReference type="ARBA" id="ARBA00023224"/>
    </source>
</evidence>
<dbReference type="CDD" id="cd19410">
    <property type="entry name" value="HK9-like_sensor"/>
    <property type="match status" value="1"/>
</dbReference>
<feature type="transmembrane region" description="Helical" evidence="3">
    <location>
        <begin position="12"/>
        <end position="30"/>
    </location>
</feature>
<dbReference type="SUPFAM" id="SSF58104">
    <property type="entry name" value="Methyl-accepting chemotaxis protein (MCP) signaling domain"/>
    <property type="match status" value="1"/>
</dbReference>
<sequence>MEKSWTVGQQIAAGFLLPLLILITLGSFSYRSTERLLATTEAVTHAHEELTGLSGFLAALDETETGKRGFVITGREDFLQPYHTGKKGISIELRQLEELFSDDADQKERLKQLRPLVEERLREIDETIDARKSLGFDAALKLVLEGNGPKVMEQIRRIVAEMKSHEQKLLTERSTEAKQAAAWLSQILIFGTLVAVLIVAGVAVFVTRGLGARIGAAVQHIRSAAAELEAAATQQVRGAKGQVSAATEVSTTVRELVTTSRQISESAQRVTQVASETALAAKGGNQTVEGAQDAIDTVRRQVDQIVAHMLDLGRKSQEIGGILDIVSELSEQTNILAINATIEAVGAGESGRRFGVVAGEIRKLADRVGGSAKEIRRLIEEIRAAANTTVMATEDGAKAVEAGTRRFGEVAQNFRRIVEYVGSTAEASREIELSTKQQTSAMEQVASAIADVAQTARESEAGSSQTLNTASQLSGLSGDLVRLIRQQEEQAA</sequence>
<protein>
    <submittedName>
        <fullName evidence="5">CHASE3 domain-containing protein</fullName>
    </submittedName>
</protein>
<keyword evidence="3" id="KW-1133">Transmembrane helix</keyword>
<gene>
    <name evidence="5" type="ORF">POL67_03095</name>
</gene>
<evidence type="ECO:0000313" key="6">
    <source>
        <dbReference type="Proteomes" id="UP001221411"/>
    </source>
</evidence>
<feature type="transmembrane region" description="Helical" evidence="3">
    <location>
        <begin position="183"/>
        <end position="206"/>
    </location>
</feature>
<dbReference type="InterPro" id="IPR004089">
    <property type="entry name" value="MCPsignal_dom"/>
</dbReference>
<dbReference type="PANTHER" id="PTHR32089">
    <property type="entry name" value="METHYL-ACCEPTING CHEMOTAXIS PROTEIN MCPB"/>
    <property type="match status" value="1"/>
</dbReference>
<evidence type="ECO:0000256" key="2">
    <source>
        <dbReference type="PROSITE-ProRule" id="PRU00284"/>
    </source>
</evidence>
<dbReference type="SMART" id="SM00283">
    <property type="entry name" value="MA"/>
    <property type="match status" value="1"/>
</dbReference>
<evidence type="ECO:0000259" key="4">
    <source>
        <dbReference type="PROSITE" id="PS50111"/>
    </source>
</evidence>
<accession>A0ABT5EEX8</accession>
<dbReference type="EMBL" id="JAQNDO010000001">
    <property type="protein sequence ID" value="MDC0740316.1"/>
    <property type="molecule type" value="Genomic_DNA"/>
</dbReference>
<keyword evidence="1 2" id="KW-0807">Transducer</keyword>
<evidence type="ECO:0000256" key="3">
    <source>
        <dbReference type="SAM" id="Phobius"/>
    </source>
</evidence>
<comment type="caution">
    <text evidence="5">The sequence shown here is derived from an EMBL/GenBank/DDBJ whole genome shotgun (WGS) entry which is preliminary data.</text>
</comment>
<dbReference type="RefSeq" id="WP_271915453.1">
    <property type="nucleotide sequence ID" value="NZ_JAQNDO010000001.1"/>
</dbReference>
<feature type="domain" description="Methyl-accepting transducer" evidence="4">
    <location>
        <begin position="217"/>
        <end position="453"/>
    </location>
</feature>
<dbReference type="Pfam" id="PF00015">
    <property type="entry name" value="MCPsignal"/>
    <property type="match status" value="1"/>
</dbReference>